<reference evidence="2 3" key="1">
    <citation type="submission" date="2023-06" db="EMBL/GenBank/DDBJ databases">
        <title>Marinobacter azerbaijanicus a moderately halophilic, isolated from Urmia Lake in Azerbaijan region of Iran.</title>
        <authorList>
            <person name="Sanchez-Porro C."/>
            <person name="Aghdam E.M."/>
            <person name="Saheb S.M."/>
            <person name="Tarhriz V."/>
            <person name="Kazemi E."/>
            <person name="Ammozegar M.A."/>
            <person name="Ventosa A."/>
            <person name="Hejazi M.S."/>
        </authorList>
    </citation>
    <scope>NUCLEOTIDE SEQUENCE [LARGE SCALE GENOMIC DNA]</scope>
    <source>
        <strain evidence="2 3">TBZ242</strain>
    </source>
</reference>
<evidence type="ECO:0000313" key="3">
    <source>
        <dbReference type="Proteomes" id="UP001227964"/>
    </source>
</evidence>
<gene>
    <name evidence="2" type="ORF">QPM17_04135</name>
</gene>
<evidence type="ECO:0000313" key="2">
    <source>
        <dbReference type="EMBL" id="MDL0430299.1"/>
    </source>
</evidence>
<dbReference type="RefSeq" id="WP_285389010.1">
    <property type="nucleotide sequence ID" value="NZ_JASSVS010000002.1"/>
</dbReference>
<keyword evidence="3" id="KW-1185">Reference proteome</keyword>
<dbReference type="InterPro" id="IPR046864">
    <property type="entry name" value="VasX_N"/>
</dbReference>
<dbReference type="Pfam" id="PF20249">
    <property type="entry name" value="VasX_N"/>
    <property type="match status" value="1"/>
</dbReference>
<feature type="domain" description="Toxin VasX N-terminal region" evidence="1">
    <location>
        <begin position="32"/>
        <end position="151"/>
    </location>
</feature>
<accession>A0ABT7I806</accession>
<dbReference type="Proteomes" id="UP001227964">
    <property type="component" value="Unassembled WGS sequence"/>
</dbReference>
<comment type="caution">
    <text evidence="2">The sequence shown here is derived from an EMBL/GenBank/DDBJ whole genome shotgun (WGS) entry which is preliminary data.</text>
</comment>
<proteinExistence type="predicted"/>
<organism evidence="2 3">
    <name type="scientific">Marinobacter azerbaijanicus</name>
    <dbReference type="NCBI Taxonomy" id="3050455"/>
    <lineage>
        <taxon>Bacteria</taxon>
        <taxon>Pseudomonadati</taxon>
        <taxon>Pseudomonadota</taxon>
        <taxon>Gammaproteobacteria</taxon>
        <taxon>Pseudomonadales</taxon>
        <taxon>Marinobacteraceae</taxon>
        <taxon>Marinobacter</taxon>
    </lineage>
</organism>
<evidence type="ECO:0000259" key="1">
    <source>
        <dbReference type="Pfam" id="PF20249"/>
    </source>
</evidence>
<dbReference type="CDD" id="cd20708">
    <property type="entry name" value="MIX_IV"/>
    <property type="match status" value="1"/>
</dbReference>
<name>A0ABT7I806_9GAMM</name>
<dbReference type="EMBL" id="JASSVS010000002">
    <property type="protein sequence ID" value="MDL0430299.1"/>
    <property type="molecule type" value="Genomic_DNA"/>
</dbReference>
<sequence>MTRIQRPTDDRTSNDLLCWEQPGTPIDEPASCPLLKTVHLLPIRYGRVEVAPADTDPGYPYSLTSRPLGYRLLRHGYLYVLDADTGELHEYLHENGELTGHNDGKLEYPKQHTLYVCFTDVPLTERKKAQVLDSQEERAHFMQEINLASASPVSGGKHLLTPEQAKQWVAEFTEDYTPDAPEDGHPQESEPYHWENQPYYHKTRFGKLIKQQAVEDPDDCLCLVLQDDVGVMLDLAQHQDDVVDWIGDWAQGGDEPGHTERDYMLGAWIESMTLINDQALETAGDRPGGEPFQELYESTDEAQRRAIYDYLEVRRDYRGPQPMGPETYLREHHGDNPLVRAQLAMIDALGQANYDQHRDTINQLNLQNYYQLNGAKLGQRGINELIDRPRMDAFMAAQRAKLARWQGLLADITDDRATLLCDSRFHQAAWYFDVADEKQLEAALDLNYACVKDLCRTDEAAEKVLAWLVENPQYSHPLFHTLPKTAQAPDAEPSTTYFGIAGAGYSLVTKAAEWARRLADVEAGHLPDLELRSQEIQAKAAAIGDTLAPAVSKGIARAMEQLYQGIESNRIPSLDDLFRDLPYFFKGKMLKAIQAGEVEFRVASEPELATFRQNLEQLLSLNERLETLTHDHDVAKATHGHKSERAQSIVNEFKFTREEQRALGRRLAGALSPVEETDTGLRLEPATTGRAGVALLMPAASQQQMGTMMGHIRQGLTSAPRVNLLGDGLGVFVAQAVNLVNAVSEVKAQSPSARSYGKLIESLSVTSGAGFLAAQSLSDTALSSRAQTLANAWQRSTVQSVHIRMGKLHVWLGGPAYLFGAVSAAIGTYKHANNWLEALRTGNAEAQLGATLGLMGSGGLAMTNAYGFGRSVHMGWAVVQASDDVAKAGAWATAGTRLSSLFARLNIAGLVFTVFELGGTWLYNRYNLSERDQWLQTTPWSREPGQVHNGSLEEYEQAFAQLGNSLSLEKVPEEEEDGKDQLVLNCHGLTAAGLIEPLGQPAPRRVWLSAWRIRPERSGWFRDTPETWVRCSHDILTNLETWEGSGHLQLAFSPPDHSKSGPNPETRDLALMVRLDTLHSEDRYTQEVYMLKVTPDSDWPVTPVQEPPQDNEGRTFWYQVRNPFMELDIFE</sequence>
<protein>
    <recommendedName>
        <fullName evidence="1">Toxin VasX N-terminal region domain-containing protein</fullName>
    </recommendedName>
</protein>